<feature type="compositionally biased region" description="Pro residues" evidence="11">
    <location>
        <begin position="503"/>
        <end position="515"/>
    </location>
</feature>
<evidence type="ECO:0000256" key="3">
    <source>
        <dbReference type="ARBA" id="ARBA00022801"/>
    </source>
</evidence>
<dbReference type="FunFam" id="3.40.50.300:FF:000397">
    <property type="entry name" value="Probable ATP-dependent RNA helicase DDX4"/>
    <property type="match status" value="1"/>
</dbReference>
<dbReference type="PROSITE" id="PS51192">
    <property type="entry name" value="HELICASE_ATP_BIND_1"/>
    <property type="match status" value="1"/>
</dbReference>
<evidence type="ECO:0000256" key="7">
    <source>
        <dbReference type="ARBA" id="ARBA00024405"/>
    </source>
</evidence>
<dbReference type="EC" id="3.6.4.13" evidence="1"/>
<dbReference type="GO" id="GO:0016787">
    <property type="term" value="F:hydrolase activity"/>
    <property type="evidence" value="ECO:0007669"/>
    <property type="project" value="UniProtKB-KW"/>
</dbReference>
<evidence type="ECO:0000313" key="14">
    <source>
        <dbReference type="EMBL" id="CDH52408.1"/>
    </source>
</evidence>
<feature type="domain" description="Helicase C-terminal" evidence="13">
    <location>
        <begin position="311"/>
        <end position="458"/>
    </location>
</feature>
<evidence type="ECO:0000256" key="6">
    <source>
        <dbReference type="ARBA" id="ARBA00024397"/>
    </source>
</evidence>
<keyword evidence="4 10" id="KW-0347">Helicase</keyword>
<dbReference type="PANTHER" id="PTHR47958">
    <property type="entry name" value="ATP-DEPENDENT RNA HELICASE DBP3"/>
    <property type="match status" value="1"/>
</dbReference>
<dbReference type="FunFam" id="3.40.50.300:FF:000008">
    <property type="entry name" value="ATP-dependent RNA helicase RhlB"/>
    <property type="match status" value="1"/>
</dbReference>
<dbReference type="EMBL" id="CBTN010000013">
    <property type="protein sequence ID" value="CDH52408.1"/>
    <property type="molecule type" value="Genomic_DNA"/>
</dbReference>
<comment type="similarity">
    <text evidence="10">Belongs to the DEAD box helicase family.</text>
</comment>
<dbReference type="VEuPathDB" id="FungiDB:LCOR_03881.1"/>
<comment type="caution">
    <text evidence="14">The sequence shown here is derived from an EMBL/GenBank/DDBJ whole genome shotgun (WGS) entry which is preliminary data.</text>
</comment>
<dbReference type="SMART" id="SM00490">
    <property type="entry name" value="HELICc"/>
    <property type="match status" value="1"/>
</dbReference>
<evidence type="ECO:0000256" key="9">
    <source>
        <dbReference type="ARBA" id="ARBA00047984"/>
    </source>
</evidence>
<dbReference type="Gene3D" id="3.40.50.300">
    <property type="entry name" value="P-loop containing nucleotide triphosphate hydrolases"/>
    <property type="match status" value="2"/>
</dbReference>
<evidence type="ECO:0000256" key="5">
    <source>
        <dbReference type="ARBA" id="ARBA00022840"/>
    </source>
</evidence>
<dbReference type="PROSITE" id="PS00039">
    <property type="entry name" value="DEAD_ATP_HELICASE"/>
    <property type="match status" value="1"/>
</dbReference>
<dbReference type="Pfam" id="PF00270">
    <property type="entry name" value="DEAD"/>
    <property type="match status" value="1"/>
</dbReference>
<dbReference type="GO" id="GO:0003676">
    <property type="term" value="F:nucleic acid binding"/>
    <property type="evidence" value="ECO:0007669"/>
    <property type="project" value="InterPro"/>
</dbReference>
<dbReference type="Proteomes" id="UP000027586">
    <property type="component" value="Unassembled WGS sequence"/>
</dbReference>
<dbReference type="OrthoDB" id="196131at2759"/>
<dbReference type="InterPro" id="IPR011545">
    <property type="entry name" value="DEAD/DEAH_box_helicase_dom"/>
</dbReference>
<feature type="domain" description="Helicase ATP-binding" evidence="12">
    <location>
        <begin position="98"/>
        <end position="286"/>
    </location>
</feature>
<evidence type="ECO:0000313" key="16">
    <source>
        <dbReference type="Proteomes" id="UP000027586"/>
    </source>
</evidence>
<feature type="region of interest" description="Disordered" evidence="11">
    <location>
        <begin position="458"/>
        <end position="617"/>
    </location>
</feature>
<dbReference type="EMBL" id="CBTN010000072">
    <property type="protein sequence ID" value="CDH59630.1"/>
    <property type="molecule type" value="Genomic_DNA"/>
</dbReference>
<dbReference type="GO" id="GO:0005524">
    <property type="term" value="F:ATP binding"/>
    <property type="evidence" value="ECO:0007669"/>
    <property type="project" value="UniProtKB-KW"/>
</dbReference>
<dbReference type="SUPFAM" id="SSF52540">
    <property type="entry name" value="P-loop containing nucleoside triphosphate hydrolases"/>
    <property type="match status" value="1"/>
</dbReference>
<keyword evidence="2 10" id="KW-0547">Nucleotide-binding</keyword>
<evidence type="ECO:0000259" key="12">
    <source>
        <dbReference type="PROSITE" id="PS51192"/>
    </source>
</evidence>
<organism evidence="14 16">
    <name type="scientific">Lichtheimia corymbifera JMRC:FSU:9682</name>
    <dbReference type="NCBI Taxonomy" id="1263082"/>
    <lineage>
        <taxon>Eukaryota</taxon>
        <taxon>Fungi</taxon>
        <taxon>Fungi incertae sedis</taxon>
        <taxon>Mucoromycota</taxon>
        <taxon>Mucoromycotina</taxon>
        <taxon>Mucoromycetes</taxon>
        <taxon>Mucorales</taxon>
        <taxon>Lichtheimiaceae</taxon>
        <taxon>Lichtheimia</taxon>
    </lineage>
</organism>
<evidence type="ECO:0000256" key="2">
    <source>
        <dbReference type="ARBA" id="ARBA00022741"/>
    </source>
</evidence>
<dbReference type="VEuPathDB" id="FungiDB:LCOR_10437.1"/>
<sequence>MSDYNWGSSRRRYEWKDSYEIGTAPRDLELEKDLFGEDNHVHSGINFSKYDSIKVTVSGDNPPPGFDKFENADLHPVMKENVALCRYSVPTPVQRHSISVVTAGRDLMACAQTGSGKTAAFLVPTCSRLFANARSMITRMQPGSYGHFKARPLVLILAPTRELCTQIFDESRRFCYRSPLRPCAVYGGAGVTGQLREIEKGCDVLIAAPGRLCDFIQRGKLDLSNVQYLILDEADRMLDMGFEPVIRDIVERRGMNRNRQTLMYSATFPKEIRRLARDFLKPDYLFLRVGRVGGTTTDITQRVIEVDPRDKRDQLVKILMSQPPCRTLIFTETKRDADTLDQFLFDKNFPCTSIHGDRSQMEREDALQAFKSGVCPILVATAVVARGIDVRNVMHVVNYDLPKVIDEYIHRIGRTARVGNAGLATSFFTYNDMGIAKDLTKVLQECKQEIPEVLRPYMSRNLQFDDDDDDDEYHRQRQVRAGVTQQQQQRQAPPPSMQQQQQCPPPPLNNQPIPAPNQGWTGNPAPAAAPQWQQQPPQQQQQQPPSAPQWQQQQPPAAPQWQQQPPQQQQQPPAFQQGGWEQPAANQWQQHQQPSGGGWNPAQEPTTGGGWNPNQTW</sequence>
<keyword evidence="5 10" id="KW-0067">ATP-binding</keyword>
<feature type="compositionally biased region" description="Low complexity" evidence="11">
    <location>
        <begin position="479"/>
        <end position="502"/>
    </location>
</feature>
<accession>A0A068RQF8</accession>
<evidence type="ECO:0000256" key="10">
    <source>
        <dbReference type="RuleBase" id="RU000492"/>
    </source>
</evidence>
<feature type="compositionally biased region" description="Low complexity" evidence="11">
    <location>
        <begin position="516"/>
        <end position="594"/>
    </location>
</feature>
<dbReference type="PROSITE" id="PS51194">
    <property type="entry name" value="HELICASE_CTER"/>
    <property type="match status" value="1"/>
</dbReference>
<evidence type="ECO:0000259" key="13">
    <source>
        <dbReference type="PROSITE" id="PS51194"/>
    </source>
</evidence>
<protein>
    <recommendedName>
        <fullName evidence="6">ATP-dependent RNA helicase DED1</fullName>
        <ecNumber evidence="1">3.6.4.13</ecNumber>
    </recommendedName>
    <alternativeName>
        <fullName evidence="7">ATP-dependent RNA helicase ded1</fullName>
    </alternativeName>
</protein>
<evidence type="ECO:0000256" key="8">
    <source>
        <dbReference type="ARBA" id="ARBA00025161"/>
    </source>
</evidence>
<comment type="catalytic activity">
    <reaction evidence="9">
        <text>ATP + H2O = ADP + phosphate + H(+)</text>
        <dbReference type="Rhea" id="RHEA:13065"/>
        <dbReference type="ChEBI" id="CHEBI:15377"/>
        <dbReference type="ChEBI" id="CHEBI:15378"/>
        <dbReference type="ChEBI" id="CHEBI:30616"/>
        <dbReference type="ChEBI" id="CHEBI:43474"/>
        <dbReference type="ChEBI" id="CHEBI:456216"/>
        <dbReference type="EC" id="3.6.4.13"/>
    </reaction>
</comment>
<dbReference type="InterPro" id="IPR001650">
    <property type="entry name" value="Helicase_C-like"/>
</dbReference>
<dbReference type="Pfam" id="PF00271">
    <property type="entry name" value="Helicase_C"/>
    <property type="match status" value="1"/>
</dbReference>
<evidence type="ECO:0000256" key="11">
    <source>
        <dbReference type="SAM" id="MobiDB-lite"/>
    </source>
</evidence>
<dbReference type="InterPro" id="IPR000629">
    <property type="entry name" value="RNA-helicase_DEAD-box_CS"/>
</dbReference>
<comment type="function">
    <text evidence="8">ATP-binding RNA helicase involved in translation initiation. Remodels RNA in response to ADP and ATP concentrations by facilitating disruption, but also formation of RNA duplexes.</text>
</comment>
<evidence type="ECO:0000256" key="1">
    <source>
        <dbReference type="ARBA" id="ARBA00012552"/>
    </source>
</evidence>
<dbReference type="CDD" id="cd18787">
    <property type="entry name" value="SF2_C_DEAD"/>
    <property type="match status" value="1"/>
</dbReference>
<reference evidence="14 16" key="1">
    <citation type="submission" date="2013-08" db="EMBL/GenBank/DDBJ databases">
        <title>Gene expansion shapes genome architecture in the human pathogen Lichtheimia corymbifera: an evolutionary genomics analysis in the ancient terrestrial Mucorales (Mucoromycotina).</title>
        <authorList>
            <person name="Schwartze V.U."/>
            <person name="Winter S."/>
            <person name="Shelest E."/>
            <person name="Marcet-Houben M."/>
            <person name="Horn F."/>
            <person name="Wehner S."/>
            <person name="Hoffmann K."/>
            <person name="Riege K."/>
            <person name="Sammeth M."/>
            <person name="Nowrousian M."/>
            <person name="Valiante V."/>
            <person name="Linde J."/>
            <person name="Jacobsen I.D."/>
            <person name="Marz M."/>
            <person name="Brakhage A.A."/>
            <person name="Gabaldon T."/>
            <person name="Bocker S."/>
            <person name="Voigt K."/>
        </authorList>
    </citation>
    <scope>NUCLEOTIDE SEQUENCE [LARGE SCALE GENOMIC DNA]</scope>
    <source>
        <strain evidence="14">FSU 9682</strain>
        <strain evidence="16">JMRC:FSU:9682</strain>
    </source>
</reference>
<dbReference type="GO" id="GO:0003724">
    <property type="term" value="F:RNA helicase activity"/>
    <property type="evidence" value="ECO:0007669"/>
    <property type="project" value="UniProtKB-EC"/>
</dbReference>
<name>A0A068RQF8_9FUNG</name>
<dbReference type="InterPro" id="IPR027417">
    <property type="entry name" value="P-loop_NTPase"/>
</dbReference>
<dbReference type="STRING" id="1263082.A0A068RQF8"/>
<dbReference type="InterPro" id="IPR014001">
    <property type="entry name" value="Helicase_ATP-bd"/>
</dbReference>
<gene>
    <name evidence="14" type="ORF">LCOR_03881.1</name>
    <name evidence="15" type="ORF">LCOR_10437.1</name>
</gene>
<evidence type="ECO:0000256" key="4">
    <source>
        <dbReference type="ARBA" id="ARBA00022806"/>
    </source>
</evidence>
<dbReference type="AlphaFoldDB" id="A0A068RQF8"/>
<keyword evidence="3 10" id="KW-0378">Hydrolase</keyword>
<keyword evidence="16" id="KW-1185">Reference proteome</keyword>
<dbReference type="SMART" id="SM00487">
    <property type="entry name" value="DEXDc"/>
    <property type="match status" value="1"/>
</dbReference>
<evidence type="ECO:0000313" key="15">
    <source>
        <dbReference type="EMBL" id="CDH59630.1"/>
    </source>
</evidence>
<proteinExistence type="inferred from homology"/>